<organism evidence="1 2">
    <name type="scientific">Hyaloscypha variabilis (strain UAMH 11265 / GT02V1 / F)</name>
    <name type="common">Meliniomyces variabilis</name>
    <dbReference type="NCBI Taxonomy" id="1149755"/>
    <lineage>
        <taxon>Eukaryota</taxon>
        <taxon>Fungi</taxon>
        <taxon>Dikarya</taxon>
        <taxon>Ascomycota</taxon>
        <taxon>Pezizomycotina</taxon>
        <taxon>Leotiomycetes</taxon>
        <taxon>Helotiales</taxon>
        <taxon>Hyaloscyphaceae</taxon>
        <taxon>Hyaloscypha</taxon>
        <taxon>Hyaloscypha variabilis</taxon>
    </lineage>
</organism>
<dbReference type="AlphaFoldDB" id="A0A2J6QYM4"/>
<dbReference type="STRING" id="1149755.A0A2J6QYM4"/>
<evidence type="ECO:0000313" key="1">
    <source>
        <dbReference type="EMBL" id="PMD31374.1"/>
    </source>
</evidence>
<evidence type="ECO:0008006" key="3">
    <source>
        <dbReference type="Google" id="ProtNLM"/>
    </source>
</evidence>
<sequence length="1008" mass="111087">MLPATLNLAQYFYPVGNTTPNDLTQTLPPGADANILLLGCGDVRNKRLDTLRNPGRRRREQRSSDMGDLLSYLFVDSSFRAPTSPYKETAPILHKQFWEKGVIWGGGEEAIHTNPTMIVTGVRGTQFAVHYGTEPALPFHLAPAFAELSSSDSLYRPSLGSSSTSNERASRVAGIARSQFSMWSSSFRQSALKSTTYLRIRFVICNALSLCSALAERRLMLGSAPGYARQWTFSPMLLDPRDYPQKQQIDKSAAPTSFNVIDTSNLTDHVGLLNLLVSTIPCLERGPNSSLFIESLLHDSDSNVGVAWSGTVSYLTGVSTQSTAMDSMRAAIGEPNPTTGQIQRRSQWKLSDQGDPHNPCLQMRAQELAKFLFIIYLEMFSVEGLGAYQDLNISKISRLAVIHYTRSSFAEFVLFLSSRISADWRMTIDLLMDQIIADRSLIVGMSNIQDLYVQFHRHGLYTIETLASPPRELASGSPSIRASGPGILAQNSVSAIVCVNLIVPRESLDVLTSLDNATLGTPALRAEITGTTGNGWQNFFSTVQMSFGSVITRNNTSIVIREDLQGWKGRASMVVSFLAPAWMLLLDSDDSIKISLDIKSTPATSRLIPSFGIQLKIFEATLGEQDHVVVTEQLPGITAPILSRAVMVEQADLKRINNGVLIIGPEILLQSGCRTFDTMIFRLELQEETLKTKLAVKTTAVEPSQSDPCSILVSFGGWAEQLVFPFPINVERSRVRISRKQSWIEVLVPPWVPSHKGCYTSNPFSAILSENGPILFNMPKLPLDRLPKLEPTKKMAWLETHAAMALSARERRIRHPSQTSNDGLLNVKENLHALFVTMSASSSSSRSGRIFGLCHPQKGGIYTLILVSSIRLDLSAHTVVADAHVLPLSQSVLRCITRFIQDHQKDVRTLLVSDEGVKMWSSVLAVSVERCREGIWEHQKVCEYKKVGKFPTSTTPGVLSLCSCGKGKASSSFISCKAYETLIPYVHRAAIGLIFAVPFYEQLFMGAA</sequence>
<dbReference type="EMBL" id="KZ613963">
    <property type="protein sequence ID" value="PMD31374.1"/>
    <property type="molecule type" value="Genomic_DNA"/>
</dbReference>
<dbReference type="OrthoDB" id="432970at2759"/>
<keyword evidence="2" id="KW-1185">Reference proteome</keyword>
<evidence type="ECO:0000313" key="2">
    <source>
        <dbReference type="Proteomes" id="UP000235786"/>
    </source>
</evidence>
<accession>A0A2J6QYM4</accession>
<protein>
    <recommendedName>
        <fullName evidence="3">DUF4470 domain-containing protein</fullName>
    </recommendedName>
</protein>
<dbReference type="Proteomes" id="UP000235786">
    <property type="component" value="Unassembled WGS sequence"/>
</dbReference>
<name>A0A2J6QYM4_HYAVF</name>
<reference evidence="1 2" key="1">
    <citation type="submission" date="2016-04" db="EMBL/GenBank/DDBJ databases">
        <title>A degradative enzymes factory behind the ericoid mycorrhizal symbiosis.</title>
        <authorList>
            <consortium name="DOE Joint Genome Institute"/>
            <person name="Martino E."/>
            <person name="Morin E."/>
            <person name="Grelet G."/>
            <person name="Kuo A."/>
            <person name="Kohler A."/>
            <person name="Daghino S."/>
            <person name="Barry K."/>
            <person name="Choi C."/>
            <person name="Cichocki N."/>
            <person name="Clum A."/>
            <person name="Copeland A."/>
            <person name="Hainaut M."/>
            <person name="Haridas S."/>
            <person name="Labutti K."/>
            <person name="Lindquist E."/>
            <person name="Lipzen A."/>
            <person name="Khouja H.-R."/>
            <person name="Murat C."/>
            <person name="Ohm R."/>
            <person name="Olson A."/>
            <person name="Spatafora J."/>
            <person name="Veneault-Fourrey C."/>
            <person name="Henrissat B."/>
            <person name="Grigoriev I."/>
            <person name="Martin F."/>
            <person name="Perotto S."/>
        </authorList>
    </citation>
    <scope>NUCLEOTIDE SEQUENCE [LARGE SCALE GENOMIC DNA]</scope>
    <source>
        <strain evidence="1 2">F</strain>
    </source>
</reference>
<gene>
    <name evidence="1" type="ORF">L207DRAFT_641089</name>
</gene>
<proteinExistence type="predicted"/>